<dbReference type="InterPro" id="IPR036514">
    <property type="entry name" value="SGNH_hydro_sf"/>
</dbReference>
<dbReference type="NCBIfam" id="TIGR01686">
    <property type="entry name" value="FkbH"/>
    <property type="match status" value="1"/>
</dbReference>
<dbReference type="RefSeq" id="WP_377030999.1">
    <property type="nucleotide sequence ID" value="NZ_JBHOMY010000088.1"/>
</dbReference>
<organism evidence="2 3">
    <name type="scientific">Microvirga arabica</name>
    <dbReference type="NCBI Taxonomy" id="1128671"/>
    <lineage>
        <taxon>Bacteria</taxon>
        <taxon>Pseudomonadati</taxon>
        <taxon>Pseudomonadota</taxon>
        <taxon>Alphaproteobacteria</taxon>
        <taxon>Hyphomicrobiales</taxon>
        <taxon>Methylobacteriaceae</taxon>
        <taxon>Microvirga</taxon>
    </lineage>
</organism>
<protein>
    <submittedName>
        <fullName evidence="2">HAD-IIIC family phosphatase</fullName>
    </submittedName>
</protein>
<reference evidence="2 3" key="1">
    <citation type="submission" date="2024-09" db="EMBL/GenBank/DDBJ databases">
        <title>Nodulacao em especies de Leguminosae Basais da Amazonia e Caracterizacao dos Rizobios e Bacterias Associadas aos Nodulos.</title>
        <authorList>
            <person name="Jambeiro I.C.A."/>
            <person name="Lopes I.S."/>
            <person name="Aguiar E.R.G.R."/>
            <person name="Santos A.F.J."/>
            <person name="Dos Santos J.M.F."/>
            <person name="Gross E."/>
        </authorList>
    </citation>
    <scope>NUCLEOTIDE SEQUENCE [LARGE SCALE GENOMIC DNA]</scope>
    <source>
        <strain evidence="2 3">BRUESC1165</strain>
    </source>
</reference>
<feature type="domain" description="BF1531-like N-terminal" evidence="1">
    <location>
        <begin position="75"/>
        <end position="268"/>
    </location>
</feature>
<dbReference type="NCBIfam" id="TIGR01681">
    <property type="entry name" value="HAD-SF-IIIC"/>
    <property type="match status" value="1"/>
</dbReference>
<dbReference type="InterPro" id="IPR023214">
    <property type="entry name" value="HAD_sf"/>
</dbReference>
<accession>A0ABV6YDJ2</accession>
<evidence type="ECO:0000313" key="2">
    <source>
        <dbReference type="EMBL" id="MFC1459323.1"/>
    </source>
</evidence>
<dbReference type="InterPro" id="IPR010033">
    <property type="entry name" value="HAD_SF_ppase_IIIC"/>
</dbReference>
<dbReference type="SUPFAM" id="SSF56784">
    <property type="entry name" value="HAD-like"/>
    <property type="match status" value="1"/>
</dbReference>
<keyword evidence="3" id="KW-1185">Reference proteome</keyword>
<dbReference type="EMBL" id="JBHOMY010000088">
    <property type="protein sequence ID" value="MFC1459323.1"/>
    <property type="molecule type" value="Genomic_DNA"/>
</dbReference>
<dbReference type="Gene3D" id="3.40.50.1000">
    <property type="entry name" value="HAD superfamily/HAD-like"/>
    <property type="match status" value="1"/>
</dbReference>
<gene>
    <name evidence="2" type="ORF">ACETIH_21980</name>
</gene>
<dbReference type="Gene3D" id="3.40.50.1110">
    <property type="entry name" value="SGNH hydrolase"/>
    <property type="match status" value="1"/>
</dbReference>
<evidence type="ECO:0000313" key="3">
    <source>
        <dbReference type="Proteomes" id="UP001593940"/>
    </source>
</evidence>
<evidence type="ECO:0000259" key="1">
    <source>
        <dbReference type="Pfam" id="PF21211"/>
    </source>
</evidence>
<dbReference type="Proteomes" id="UP001593940">
    <property type="component" value="Unassembled WGS sequence"/>
</dbReference>
<proteinExistence type="predicted"/>
<dbReference type="InterPro" id="IPR036412">
    <property type="entry name" value="HAD-like_sf"/>
</dbReference>
<dbReference type="InterPro" id="IPR049369">
    <property type="entry name" value="BF1531-like_N"/>
</dbReference>
<comment type="caution">
    <text evidence="2">The sequence shown here is derived from an EMBL/GenBank/DDBJ whole genome shotgun (WGS) entry which is preliminary data.</text>
</comment>
<dbReference type="Pfam" id="PF21211">
    <property type="entry name" value="FkbH_N"/>
    <property type="match status" value="1"/>
</dbReference>
<name>A0ABV6YDJ2_9HYPH</name>
<dbReference type="InterPro" id="IPR010037">
    <property type="entry name" value="FkbH_domain"/>
</dbReference>
<sequence length="644" mass="70828">MTNQQPELPLHWLPEVIDFNAELASIFATANPRDRWEALVALSGRRLDFIQTIKLDRALSKLETLLDVPASARMKVALIGSSTLDHLIPGIRIGALRRGLLVEAWLAPYGQWRQEILDSTSGLQAFKPDAVLLSIEATALVPELPLDTSAEEVAAVINTKVDEIVALWRVVKEQLGATLIQQTVLSTATPIFGHFERLVPASRGSVAAHFDFKLVDAAAKESVLLLDLRTAALSVGCQTMTNLMLWHHAKQEIAPTATPWVGDQIGRILAATRGLSKKLLVLDLDNTLWGGVIGDDGLEGIVLGQGSATGEAYVAFQRYVKSLSERGVILAVSSKNETAIVEAAFNDHPEMVLRQSDIAALEASWGDKPTALRKIARDLNVGLDSLVFFDDNPVERDLMRQTLPMVAVPEVPEAVERYIACLGDAGYFEAVAFTGDDRQRTTQYKANSRRRELEASTTDLEGYLRSLEMRLTVSSFAPVDVPRITQLINKTNQFNVTTRRYSEAEVTSIMSNPNALSFAARLDDCFGSNGIISIVFGHLITRDNVCVFDIDTWLMSCRVLGRSVESALLAVVASTTRRAGAERMIGHYRPTSKNMIVQDLFPRLGFTAVEGPPLRDETIWEYDLNGMSEEAPNYFSLAVDLEPV</sequence>